<name>A0AAD8ERI4_DIPPU</name>
<reference evidence="1" key="2">
    <citation type="submission" date="2023-05" db="EMBL/GenBank/DDBJ databases">
        <authorList>
            <person name="Fouks B."/>
        </authorList>
    </citation>
    <scope>NUCLEOTIDE SEQUENCE</scope>
    <source>
        <strain evidence="1">Stay&amp;Tobe</strain>
        <tissue evidence="1">Testes</tissue>
    </source>
</reference>
<dbReference type="EMBL" id="JASPKZ010000451">
    <property type="protein sequence ID" value="KAJ9600073.1"/>
    <property type="molecule type" value="Genomic_DNA"/>
</dbReference>
<protein>
    <submittedName>
        <fullName evidence="1">Uncharacterized protein</fullName>
    </submittedName>
</protein>
<feature type="non-terminal residue" evidence="1">
    <location>
        <position position="1"/>
    </location>
</feature>
<evidence type="ECO:0000313" key="1">
    <source>
        <dbReference type="EMBL" id="KAJ9600073.1"/>
    </source>
</evidence>
<evidence type="ECO:0000313" key="2">
    <source>
        <dbReference type="Proteomes" id="UP001233999"/>
    </source>
</evidence>
<sequence length="135" mass="15796">MTHTIKATYNKRYIPVIIRILNHSSCAVLPLLVEYPSIFHVFYDCTRDLSRYKQSTLCILYNPKQRNIELLRLWMICKPMPCHPAHTRFASIGPRRGRRIKNKPSLKNFKETHDTNEKKNRGVAILNPAQHSVIV</sequence>
<dbReference type="Proteomes" id="UP001233999">
    <property type="component" value="Unassembled WGS sequence"/>
</dbReference>
<proteinExistence type="predicted"/>
<keyword evidence="2" id="KW-1185">Reference proteome</keyword>
<reference evidence="1" key="1">
    <citation type="journal article" date="2023" name="IScience">
        <title>Live-bearing cockroach genome reveals convergent evolutionary mechanisms linked to viviparity in insects and beyond.</title>
        <authorList>
            <person name="Fouks B."/>
            <person name="Harrison M.C."/>
            <person name="Mikhailova A.A."/>
            <person name="Marchal E."/>
            <person name="English S."/>
            <person name="Carruthers M."/>
            <person name="Jennings E.C."/>
            <person name="Chiamaka E.L."/>
            <person name="Frigard R.A."/>
            <person name="Pippel M."/>
            <person name="Attardo G.M."/>
            <person name="Benoit J.B."/>
            <person name="Bornberg-Bauer E."/>
            <person name="Tobe S.S."/>
        </authorList>
    </citation>
    <scope>NUCLEOTIDE SEQUENCE</scope>
    <source>
        <strain evidence="1">Stay&amp;Tobe</strain>
    </source>
</reference>
<gene>
    <name evidence="1" type="ORF">L9F63_009631</name>
</gene>
<accession>A0AAD8ERI4</accession>
<dbReference type="AlphaFoldDB" id="A0AAD8ERI4"/>
<comment type="caution">
    <text evidence="1">The sequence shown here is derived from an EMBL/GenBank/DDBJ whole genome shotgun (WGS) entry which is preliminary data.</text>
</comment>
<organism evidence="1 2">
    <name type="scientific">Diploptera punctata</name>
    <name type="common">Pacific beetle cockroach</name>
    <dbReference type="NCBI Taxonomy" id="6984"/>
    <lineage>
        <taxon>Eukaryota</taxon>
        <taxon>Metazoa</taxon>
        <taxon>Ecdysozoa</taxon>
        <taxon>Arthropoda</taxon>
        <taxon>Hexapoda</taxon>
        <taxon>Insecta</taxon>
        <taxon>Pterygota</taxon>
        <taxon>Neoptera</taxon>
        <taxon>Polyneoptera</taxon>
        <taxon>Dictyoptera</taxon>
        <taxon>Blattodea</taxon>
        <taxon>Blaberoidea</taxon>
        <taxon>Blaberidae</taxon>
        <taxon>Diplopterinae</taxon>
        <taxon>Diploptera</taxon>
    </lineage>
</organism>